<evidence type="ECO:0000256" key="9">
    <source>
        <dbReference type="SAM" id="SignalP"/>
    </source>
</evidence>
<evidence type="ECO:0000256" key="6">
    <source>
        <dbReference type="ARBA" id="ARBA00023004"/>
    </source>
</evidence>
<dbReference type="Gene3D" id="1.10.760.10">
    <property type="entry name" value="Cytochrome c-like domain"/>
    <property type="match status" value="2"/>
</dbReference>
<gene>
    <name evidence="11" type="ORF">H7849_02625</name>
</gene>
<dbReference type="AlphaFoldDB" id="A0A7G8BK37"/>
<evidence type="ECO:0000256" key="2">
    <source>
        <dbReference type="ARBA" id="ARBA00022617"/>
    </source>
</evidence>
<dbReference type="InterPro" id="IPR051395">
    <property type="entry name" value="Cytochrome_c_Peroxidase/MauG"/>
</dbReference>
<dbReference type="GO" id="GO:0004130">
    <property type="term" value="F:cytochrome-c peroxidase activity"/>
    <property type="evidence" value="ECO:0007669"/>
    <property type="project" value="TreeGrafter"/>
</dbReference>
<accession>A0A7G8BK37</accession>
<dbReference type="RefSeq" id="WP_186743916.1">
    <property type="nucleotide sequence ID" value="NZ_CP060394.1"/>
</dbReference>
<dbReference type="Proteomes" id="UP000515312">
    <property type="component" value="Chromosome"/>
</dbReference>
<dbReference type="PANTHER" id="PTHR30600:SF10">
    <property type="entry name" value="BLL6722 PROTEIN"/>
    <property type="match status" value="1"/>
</dbReference>
<protein>
    <submittedName>
        <fullName evidence="11">Cytochrome C</fullName>
    </submittedName>
</protein>
<evidence type="ECO:0000256" key="7">
    <source>
        <dbReference type="PROSITE-ProRule" id="PRU00433"/>
    </source>
</evidence>
<organism evidence="11 12">
    <name type="scientific">Alloacidobacterium dinghuense</name>
    <dbReference type="NCBI Taxonomy" id="2763107"/>
    <lineage>
        <taxon>Bacteria</taxon>
        <taxon>Pseudomonadati</taxon>
        <taxon>Acidobacteriota</taxon>
        <taxon>Terriglobia</taxon>
        <taxon>Terriglobales</taxon>
        <taxon>Acidobacteriaceae</taxon>
        <taxon>Alloacidobacterium</taxon>
    </lineage>
</organism>
<evidence type="ECO:0000256" key="1">
    <source>
        <dbReference type="ARBA" id="ARBA00004196"/>
    </source>
</evidence>
<dbReference type="InterPro" id="IPR036909">
    <property type="entry name" value="Cyt_c-like_dom_sf"/>
</dbReference>
<keyword evidence="6 7" id="KW-0408">Iron</keyword>
<dbReference type="GO" id="GO:0030313">
    <property type="term" value="C:cell envelope"/>
    <property type="evidence" value="ECO:0007669"/>
    <property type="project" value="UniProtKB-SubCell"/>
</dbReference>
<dbReference type="GO" id="GO:0046872">
    <property type="term" value="F:metal ion binding"/>
    <property type="evidence" value="ECO:0007669"/>
    <property type="project" value="UniProtKB-KW"/>
</dbReference>
<keyword evidence="4 9" id="KW-0732">Signal</keyword>
<evidence type="ECO:0000256" key="4">
    <source>
        <dbReference type="ARBA" id="ARBA00022729"/>
    </source>
</evidence>
<evidence type="ECO:0000313" key="12">
    <source>
        <dbReference type="Proteomes" id="UP000515312"/>
    </source>
</evidence>
<evidence type="ECO:0000256" key="8">
    <source>
        <dbReference type="SAM" id="MobiDB-lite"/>
    </source>
</evidence>
<dbReference type="InterPro" id="IPR004852">
    <property type="entry name" value="Di-haem_cyt_c_peroxidsae"/>
</dbReference>
<feature type="chain" id="PRO_5028932984" evidence="9">
    <location>
        <begin position="23"/>
        <end position="503"/>
    </location>
</feature>
<feature type="region of interest" description="Disordered" evidence="8">
    <location>
        <begin position="19"/>
        <end position="43"/>
    </location>
</feature>
<dbReference type="GO" id="GO:0020037">
    <property type="term" value="F:heme binding"/>
    <property type="evidence" value="ECO:0007669"/>
    <property type="project" value="InterPro"/>
</dbReference>
<evidence type="ECO:0000259" key="10">
    <source>
        <dbReference type="PROSITE" id="PS51007"/>
    </source>
</evidence>
<keyword evidence="12" id="KW-1185">Reference proteome</keyword>
<dbReference type="GO" id="GO:0009055">
    <property type="term" value="F:electron transfer activity"/>
    <property type="evidence" value="ECO:0007669"/>
    <property type="project" value="InterPro"/>
</dbReference>
<feature type="signal peptide" evidence="9">
    <location>
        <begin position="1"/>
        <end position="22"/>
    </location>
</feature>
<dbReference type="PANTHER" id="PTHR30600">
    <property type="entry name" value="CYTOCHROME C PEROXIDASE-RELATED"/>
    <property type="match status" value="1"/>
</dbReference>
<dbReference type="PROSITE" id="PS51007">
    <property type="entry name" value="CYTC"/>
    <property type="match status" value="1"/>
</dbReference>
<reference evidence="11 12" key="1">
    <citation type="submission" date="2020-08" db="EMBL/GenBank/DDBJ databases">
        <title>Edaphobacter telluris sp. nov. and Acidobacterium dinghuensis sp. nov., two acidobacteria isolated from forest soil.</title>
        <authorList>
            <person name="Fu J."/>
            <person name="Qiu L."/>
        </authorList>
    </citation>
    <scope>NUCLEOTIDE SEQUENCE [LARGE SCALE GENOMIC DNA]</scope>
    <source>
        <strain evidence="11">4Y35</strain>
    </source>
</reference>
<dbReference type="SUPFAM" id="SSF46626">
    <property type="entry name" value="Cytochrome c"/>
    <property type="match status" value="2"/>
</dbReference>
<keyword evidence="2 7" id="KW-0349">Heme</keyword>
<keyword evidence="5" id="KW-0560">Oxidoreductase</keyword>
<evidence type="ECO:0000256" key="5">
    <source>
        <dbReference type="ARBA" id="ARBA00023002"/>
    </source>
</evidence>
<name>A0A7G8BK37_9BACT</name>
<evidence type="ECO:0000256" key="3">
    <source>
        <dbReference type="ARBA" id="ARBA00022723"/>
    </source>
</evidence>
<feature type="compositionally biased region" description="Polar residues" evidence="8">
    <location>
        <begin position="24"/>
        <end position="33"/>
    </location>
</feature>
<sequence>MGTRLVSGVLTALALSTPLTSASDQPQSTTAAGPSNLAGKMPPSFDQEVARVVAALDKIEADTLSQVEHTQLDRQAQVRTLGKLLLFDKHLSVNQNEACSFCHTPETGFTGPIQALNQTTVSYPGSVRTRFSNRKPQSYMYAPFAPVLHYNALQGDFVGGNFWDMRASGYRLQNPSAEQAQGPPTNPVEMGLPDSACLAYRISQAPYRKLFETVWGEDSFTIQWPPNVEKICATPGPPPATDEYPVHLSAADRARSDRVYDSFGLAVSAYEFSPEVSPFTSKYDAVQAGKDQFTPQEKLGYELFRGKARCNECHRDGGPGEEPLFTDFTASNLGVPRNPGLQYYYEGAPDQHGYSANPSGNDYVDAGVGHFLRKLKSLSGQLNPDSGWIELAPHFDGKFQVPTLRNVDMRPTPDFVKAYMHNGYFKNLKEVVHFYNTRDVLPRCAPNDPGEKITCWPAPEDSTNLNKRQLGNLKLTDQEEDALVAFLKTLTDDYKIPNQTAAK</sequence>
<feature type="domain" description="Cytochrome c" evidence="10">
    <location>
        <begin position="295"/>
        <end position="491"/>
    </location>
</feature>
<dbReference type="Pfam" id="PF03150">
    <property type="entry name" value="CCP_MauG"/>
    <property type="match status" value="1"/>
</dbReference>
<keyword evidence="3 7" id="KW-0479">Metal-binding</keyword>
<proteinExistence type="predicted"/>
<comment type="subcellular location">
    <subcellularLocation>
        <location evidence="1">Cell envelope</location>
    </subcellularLocation>
</comment>
<evidence type="ECO:0000313" key="11">
    <source>
        <dbReference type="EMBL" id="QNI32907.1"/>
    </source>
</evidence>
<dbReference type="InterPro" id="IPR009056">
    <property type="entry name" value="Cyt_c-like_dom"/>
</dbReference>
<dbReference type="EMBL" id="CP060394">
    <property type="protein sequence ID" value="QNI32907.1"/>
    <property type="molecule type" value="Genomic_DNA"/>
</dbReference>
<dbReference type="KEGG" id="adin:H7849_02625"/>